<dbReference type="EMBL" id="BSNK01000001">
    <property type="protein sequence ID" value="GLQ22213.1"/>
    <property type="molecule type" value="Genomic_DNA"/>
</dbReference>
<keyword evidence="3" id="KW-1185">Reference proteome</keyword>
<evidence type="ECO:0000256" key="1">
    <source>
        <dbReference type="SAM" id="Phobius"/>
    </source>
</evidence>
<dbReference type="Proteomes" id="UP001161391">
    <property type="component" value="Unassembled WGS sequence"/>
</dbReference>
<accession>A0ABQ5V417</accession>
<keyword evidence="1" id="KW-0472">Membrane</keyword>
<dbReference type="RefSeq" id="WP_284386502.1">
    <property type="nucleotide sequence ID" value="NZ_BSNK01000001.1"/>
</dbReference>
<protein>
    <recommendedName>
        <fullName evidence="4">DUF3619 family protein</fullName>
    </recommendedName>
</protein>
<reference evidence="2" key="2">
    <citation type="submission" date="2023-01" db="EMBL/GenBank/DDBJ databases">
        <title>Draft genome sequence of Algimonas ampicilliniresistens strain NBRC 108219.</title>
        <authorList>
            <person name="Sun Q."/>
            <person name="Mori K."/>
        </authorList>
    </citation>
    <scope>NUCLEOTIDE SEQUENCE</scope>
    <source>
        <strain evidence="2">NBRC 108219</strain>
    </source>
</reference>
<keyword evidence="1" id="KW-0812">Transmembrane</keyword>
<name>A0ABQ5V417_9PROT</name>
<comment type="caution">
    <text evidence="2">The sequence shown here is derived from an EMBL/GenBank/DDBJ whole genome shotgun (WGS) entry which is preliminary data.</text>
</comment>
<keyword evidence="1" id="KW-1133">Transmembrane helix</keyword>
<evidence type="ECO:0000313" key="3">
    <source>
        <dbReference type="Proteomes" id="UP001161391"/>
    </source>
</evidence>
<organism evidence="2 3">
    <name type="scientific">Algimonas ampicilliniresistens</name>
    <dbReference type="NCBI Taxonomy" id="1298735"/>
    <lineage>
        <taxon>Bacteria</taxon>
        <taxon>Pseudomonadati</taxon>
        <taxon>Pseudomonadota</taxon>
        <taxon>Alphaproteobacteria</taxon>
        <taxon>Maricaulales</taxon>
        <taxon>Robiginitomaculaceae</taxon>
        <taxon>Algimonas</taxon>
    </lineage>
</organism>
<reference evidence="2" key="1">
    <citation type="journal article" date="2014" name="Int. J. Syst. Evol. Microbiol.">
        <title>Complete genome of a new Firmicutes species belonging to the dominant human colonic microbiota ('Ruminococcus bicirculans') reveals two chromosomes and a selective capacity to utilize plant glucans.</title>
        <authorList>
            <consortium name="NISC Comparative Sequencing Program"/>
            <person name="Wegmann U."/>
            <person name="Louis P."/>
            <person name="Goesmann A."/>
            <person name="Henrissat B."/>
            <person name="Duncan S.H."/>
            <person name="Flint H.J."/>
        </authorList>
    </citation>
    <scope>NUCLEOTIDE SEQUENCE</scope>
    <source>
        <strain evidence="2">NBRC 108219</strain>
    </source>
</reference>
<feature type="transmembrane region" description="Helical" evidence="1">
    <location>
        <begin position="44"/>
        <end position="63"/>
    </location>
</feature>
<proteinExistence type="predicted"/>
<evidence type="ECO:0008006" key="4">
    <source>
        <dbReference type="Google" id="ProtNLM"/>
    </source>
</evidence>
<gene>
    <name evidence="2" type="ORF">GCM10007853_00870</name>
</gene>
<sequence length="93" mass="9981">MSEDFGKLFKDSAAPAPRADLTDRIMAAAKAQTPLPAANDRKPWVWTALAGIAATLVAGFFVFSTQPDDTELWASEADAAGFGDLYSWVNDET</sequence>
<evidence type="ECO:0000313" key="2">
    <source>
        <dbReference type="EMBL" id="GLQ22213.1"/>
    </source>
</evidence>